<dbReference type="Pfam" id="PF00069">
    <property type="entry name" value="Pkinase"/>
    <property type="match status" value="1"/>
</dbReference>
<evidence type="ECO:0000256" key="3">
    <source>
        <dbReference type="ARBA" id="ARBA00022741"/>
    </source>
</evidence>
<dbReference type="GO" id="GO:0004674">
    <property type="term" value="F:protein serine/threonine kinase activity"/>
    <property type="evidence" value="ECO:0007669"/>
    <property type="project" value="UniProtKB-KW"/>
</dbReference>
<dbReference type="PANTHER" id="PTHR24058">
    <property type="entry name" value="DUAL SPECIFICITY PROTEIN KINASE"/>
    <property type="match status" value="1"/>
</dbReference>
<dbReference type="PANTHER" id="PTHR24058:SF17">
    <property type="entry name" value="HOMEODOMAIN INTERACTING PROTEIN KINASE, ISOFORM D"/>
    <property type="match status" value="1"/>
</dbReference>
<sequence length="421" mass="47535">MLGAGTFGQVAKCRNIESGRLYGVKVIKSKAAYYTQALVEVGILKYLNRECDPNDERHIVRLKHTFVHKHHLCLVFELLSINLYELLKHNRFRGLPTAIIRTFCEQLLEGLATLREAGIIHCDLKPENILLKSLKRPQIKIADFGSACRTNERLHTYIQSRFYRSPEVLIGMRYSTPIDMWSLGCILAELFLGVPLFPGTSEYNQLALITHVLGLPPSSMLQQGRHTRHFFNRKMMDGGNIQYELKSRKQYMDETQQVEKPNKKIYSTNDLMDLILTNPMPRKQMNPSEKNQETRVRLLMADFLTQVLQLDPSRRLTPHEGKLHGFIMSAHSLSRSVHDRSHFGGAMAAQSTIVGCGDLETCVGSPDSRGGGGGGVSPRDSSADLLPVAPQTNDSDLLPSYMKKEEAYFCGMPSVARRFTR</sequence>
<evidence type="ECO:0000256" key="2">
    <source>
        <dbReference type="ARBA" id="ARBA00022679"/>
    </source>
</evidence>
<evidence type="ECO:0000313" key="9">
    <source>
        <dbReference type="Proteomes" id="UP001234581"/>
    </source>
</evidence>
<evidence type="ECO:0000256" key="5">
    <source>
        <dbReference type="ARBA" id="ARBA00022840"/>
    </source>
</evidence>
<dbReference type="SUPFAM" id="SSF56112">
    <property type="entry name" value="Protein kinase-like (PK-like)"/>
    <property type="match status" value="1"/>
</dbReference>
<reference evidence="8 9" key="1">
    <citation type="submission" date="2023-03" db="EMBL/GenBank/DDBJ databases">
        <title>Genome sequence of Lichtheimia ornata CBS 291.66.</title>
        <authorList>
            <person name="Mohabir J.T."/>
            <person name="Shea T.P."/>
            <person name="Kurbessoian T."/>
            <person name="Berby B."/>
            <person name="Fontaine J."/>
            <person name="Livny J."/>
            <person name="Gnirke A."/>
            <person name="Stajich J.E."/>
            <person name="Cuomo C.A."/>
        </authorList>
    </citation>
    <scope>NUCLEOTIDE SEQUENCE [LARGE SCALE GENOMIC DNA]</scope>
    <source>
        <strain evidence="8">CBS 291.66</strain>
    </source>
</reference>
<feature type="domain" description="Protein kinase" evidence="7">
    <location>
        <begin position="1"/>
        <end position="327"/>
    </location>
</feature>
<dbReference type="RefSeq" id="XP_058339203.1">
    <property type="nucleotide sequence ID" value="XM_058490094.1"/>
</dbReference>
<dbReference type="PROSITE" id="PS00108">
    <property type="entry name" value="PROTEIN_KINASE_ST"/>
    <property type="match status" value="1"/>
</dbReference>
<protein>
    <recommendedName>
        <fullName evidence="7">Protein kinase domain-containing protein</fullName>
    </recommendedName>
</protein>
<dbReference type="GO" id="GO:0004713">
    <property type="term" value="F:protein tyrosine kinase activity"/>
    <property type="evidence" value="ECO:0007669"/>
    <property type="project" value="TreeGrafter"/>
</dbReference>
<keyword evidence="1" id="KW-0723">Serine/threonine-protein kinase</keyword>
<dbReference type="GO" id="GO:0005634">
    <property type="term" value="C:nucleus"/>
    <property type="evidence" value="ECO:0007669"/>
    <property type="project" value="TreeGrafter"/>
</dbReference>
<keyword evidence="4" id="KW-0418">Kinase</keyword>
<dbReference type="Gene3D" id="3.30.200.20">
    <property type="entry name" value="Phosphorylase Kinase, domain 1"/>
    <property type="match status" value="1"/>
</dbReference>
<dbReference type="SMART" id="SM00220">
    <property type="entry name" value="S_TKc"/>
    <property type="match status" value="1"/>
</dbReference>
<dbReference type="PROSITE" id="PS50011">
    <property type="entry name" value="PROTEIN_KINASE_DOM"/>
    <property type="match status" value="1"/>
</dbReference>
<evidence type="ECO:0000259" key="7">
    <source>
        <dbReference type="PROSITE" id="PS50011"/>
    </source>
</evidence>
<comment type="caution">
    <text evidence="8">The sequence shown here is derived from an EMBL/GenBank/DDBJ whole genome shotgun (WGS) entry which is preliminary data.</text>
</comment>
<evidence type="ECO:0000256" key="4">
    <source>
        <dbReference type="ARBA" id="ARBA00022777"/>
    </source>
</evidence>
<keyword evidence="5" id="KW-0067">ATP-binding</keyword>
<dbReference type="Gene3D" id="1.10.510.10">
    <property type="entry name" value="Transferase(Phosphotransferase) domain 1"/>
    <property type="match status" value="1"/>
</dbReference>
<dbReference type="InterPro" id="IPR000719">
    <property type="entry name" value="Prot_kinase_dom"/>
</dbReference>
<keyword evidence="2" id="KW-0808">Transferase</keyword>
<keyword evidence="9" id="KW-1185">Reference proteome</keyword>
<gene>
    <name evidence="8" type="ORF">O0I10_010111</name>
</gene>
<dbReference type="GO" id="GO:0005524">
    <property type="term" value="F:ATP binding"/>
    <property type="evidence" value="ECO:0007669"/>
    <property type="project" value="UniProtKB-KW"/>
</dbReference>
<keyword evidence="3" id="KW-0547">Nucleotide-binding</keyword>
<evidence type="ECO:0000313" key="8">
    <source>
        <dbReference type="EMBL" id="KAJ8654289.1"/>
    </source>
</evidence>
<organism evidence="8 9">
    <name type="scientific">Lichtheimia ornata</name>
    <dbReference type="NCBI Taxonomy" id="688661"/>
    <lineage>
        <taxon>Eukaryota</taxon>
        <taxon>Fungi</taxon>
        <taxon>Fungi incertae sedis</taxon>
        <taxon>Mucoromycota</taxon>
        <taxon>Mucoromycotina</taxon>
        <taxon>Mucoromycetes</taxon>
        <taxon>Mucorales</taxon>
        <taxon>Lichtheimiaceae</taxon>
        <taxon>Lichtheimia</taxon>
    </lineage>
</organism>
<dbReference type="AlphaFoldDB" id="A0AAD7XRP0"/>
<dbReference type="EMBL" id="JARTCD010000064">
    <property type="protein sequence ID" value="KAJ8654289.1"/>
    <property type="molecule type" value="Genomic_DNA"/>
</dbReference>
<evidence type="ECO:0000256" key="1">
    <source>
        <dbReference type="ARBA" id="ARBA00022527"/>
    </source>
</evidence>
<name>A0AAD7XRP0_9FUNG</name>
<proteinExistence type="predicted"/>
<dbReference type="GeneID" id="83217515"/>
<accession>A0AAD7XRP0</accession>
<feature type="region of interest" description="Disordered" evidence="6">
    <location>
        <begin position="365"/>
        <end position="397"/>
    </location>
</feature>
<dbReference type="InterPro" id="IPR011009">
    <property type="entry name" value="Kinase-like_dom_sf"/>
</dbReference>
<dbReference type="InterPro" id="IPR050494">
    <property type="entry name" value="Ser_Thr_dual-spec_kinase"/>
</dbReference>
<dbReference type="InterPro" id="IPR008271">
    <property type="entry name" value="Ser/Thr_kinase_AS"/>
</dbReference>
<dbReference type="Proteomes" id="UP001234581">
    <property type="component" value="Unassembled WGS sequence"/>
</dbReference>
<evidence type="ECO:0000256" key="6">
    <source>
        <dbReference type="SAM" id="MobiDB-lite"/>
    </source>
</evidence>
<dbReference type="GO" id="GO:0005737">
    <property type="term" value="C:cytoplasm"/>
    <property type="evidence" value="ECO:0007669"/>
    <property type="project" value="TreeGrafter"/>
</dbReference>